<dbReference type="SUPFAM" id="SSF46785">
    <property type="entry name" value="Winged helix' DNA-binding domain"/>
    <property type="match status" value="1"/>
</dbReference>
<comment type="similarity">
    <text evidence="1">Belongs to the LysR transcriptional regulatory family.</text>
</comment>
<dbReference type="PANTHER" id="PTHR30419:SF8">
    <property type="entry name" value="NITROGEN ASSIMILATION TRANSCRIPTIONAL ACTIVATOR-RELATED"/>
    <property type="match status" value="1"/>
</dbReference>
<dbReference type="Pfam" id="PF03466">
    <property type="entry name" value="LysR_substrate"/>
    <property type="match status" value="1"/>
</dbReference>
<dbReference type="InterPro" id="IPR036390">
    <property type="entry name" value="WH_DNA-bd_sf"/>
</dbReference>
<organism evidence="6 7">
    <name type="scientific">Candidatus Sodalis endolongispinus</name>
    <dbReference type="NCBI Taxonomy" id="2812662"/>
    <lineage>
        <taxon>Bacteria</taxon>
        <taxon>Pseudomonadati</taxon>
        <taxon>Pseudomonadota</taxon>
        <taxon>Gammaproteobacteria</taxon>
        <taxon>Enterobacterales</taxon>
        <taxon>Bruguierivoracaceae</taxon>
        <taxon>Sodalis</taxon>
    </lineage>
</organism>
<evidence type="ECO:0000256" key="3">
    <source>
        <dbReference type="ARBA" id="ARBA00023125"/>
    </source>
</evidence>
<evidence type="ECO:0000256" key="2">
    <source>
        <dbReference type="ARBA" id="ARBA00023015"/>
    </source>
</evidence>
<evidence type="ECO:0000256" key="4">
    <source>
        <dbReference type="ARBA" id="ARBA00023163"/>
    </source>
</evidence>
<proteinExistence type="inferred from homology"/>
<dbReference type="InterPro" id="IPR000847">
    <property type="entry name" value="LysR_HTH_N"/>
</dbReference>
<dbReference type="PROSITE" id="PS50931">
    <property type="entry name" value="HTH_LYSR"/>
    <property type="match status" value="1"/>
</dbReference>
<dbReference type="EMBL" id="JAFJYC010000001">
    <property type="protein sequence ID" value="MBT9431393.1"/>
    <property type="molecule type" value="Genomic_DNA"/>
</dbReference>
<dbReference type="RefSeq" id="WP_215668526.1">
    <property type="nucleotide sequence ID" value="NZ_JAFJYC010000001.1"/>
</dbReference>
<dbReference type="PRINTS" id="PR00039">
    <property type="entry name" value="HTHLYSR"/>
</dbReference>
<sequence>MDIRTLRYFVEVIRQQSFTRAAAKLYVTQPTISKMLKHLEDELDCRLIVSEGRTLKMTDSGRALYQRGLTILNEFGQLQAELEDVNALRKGRLRLGIPPMVGTQMAELIGDFRQRYPGIELEIAEFGGVTMQQAVLAGDLDLALTALTAEVDPDLAALPLFSHPLCAVVPRRAPWLTRRQVPFTALGEWPVLIYNEDFSLYRQLLNAFDAAGIEPQIAVRSGQWDFLASMAAAGIGIAVLPEPLCRRLDSQRLLWLPLMPQMLWQLGLIWRQNSYLSHGAQAWIVACHERGPPGERPRAIAPDAP</sequence>
<evidence type="ECO:0000256" key="1">
    <source>
        <dbReference type="ARBA" id="ARBA00009437"/>
    </source>
</evidence>
<protein>
    <submittedName>
        <fullName evidence="6">LysR family transcriptional regulator</fullName>
    </submittedName>
</protein>
<name>A0ABS5Y8S6_9GAMM</name>
<accession>A0ABS5Y8S6</accession>
<dbReference type="Gene3D" id="3.40.190.290">
    <property type="match status" value="1"/>
</dbReference>
<evidence type="ECO:0000259" key="5">
    <source>
        <dbReference type="PROSITE" id="PS50931"/>
    </source>
</evidence>
<dbReference type="Pfam" id="PF00126">
    <property type="entry name" value="HTH_1"/>
    <property type="match status" value="1"/>
</dbReference>
<feature type="domain" description="HTH lysR-type" evidence="5">
    <location>
        <begin position="1"/>
        <end position="58"/>
    </location>
</feature>
<gene>
    <name evidence="6" type="ORF">JZM24_03105</name>
</gene>
<keyword evidence="4" id="KW-0804">Transcription</keyword>
<dbReference type="SUPFAM" id="SSF53850">
    <property type="entry name" value="Periplasmic binding protein-like II"/>
    <property type="match status" value="1"/>
</dbReference>
<evidence type="ECO:0000313" key="6">
    <source>
        <dbReference type="EMBL" id="MBT9431393.1"/>
    </source>
</evidence>
<dbReference type="Gene3D" id="1.10.10.10">
    <property type="entry name" value="Winged helix-like DNA-binding domain superfamily/Winged helix DNA-binding domain"/>
    <property type="match status" value="1"/>
</dbReference>
<evidence type="ECO:0000313" key="7">
    <source>
        <dbReference type="Proteomes" id="UP000811282"/>
    </source>
</evidence>
<dbReference type="InterPro" id="IPR005119">
    <property type="entry name" value="LysR_subst-bd"/>
</dbReference>
<keyword evidence="3" id="KW-0238">DNA-binding</keyword>
<dbReference type="CDD" id="cd08438">
    <property type="entry name" value="PBP2_CidR"/>
    <property type="match status" value="1"/>
</dbReference>
<keyword evidence="7" id="KW-1185">Reference proteome</keyword>
<dbReference type="Proteomes" id="UP000811282">
    <property type="component" value="Unassembled WGS sequence"/>
</dbReference>
<dbReference type="InterPro" id="IPR036388">
    <property type="entry name" value="WH-like_DNA-bd_sf"/>
</dbReference>
<comment type="caution">
    <text evidence="6">The sequence shown here is derived from an EMBL/GenBank/DDBJ whole genome shotgun (WGS) entry which is preliminary data.</text>
</comment>
<dbReference type="PANTHER" id="PTHR30419">
    <property type="entry name" value="HTH-TYPE TRANSCRIPTIONAL REGULATOR YBHD"/>
    <property type="match status" value="1"/>
</dbReference>
<dbReference type="InterPro" id="IPR050950">
    <property type="entry name" value="HTH-type_LysR_regulators"/>
</dbReference>
<reference evidence="6 7" key="1">
    <citation type="journal article" date="2021" name="Genome Biol. Evol.">
        <title>The evolution of interdependence in a four-way mealybug symbiosis.</title>
        <authorList>
            <person name="Garber A.I."/>
            <person name="Kupper M."/>
            <person name="Laetsch D.R."/>
            <person name="Weldon S.R."/>
            <person name="Ladinsky M.S."/>
            <person name="Bjorkman P.J."/>
            <person name="McCutcheon J.P."/>
        </authorList>
    </citation>
    <scope>NUCLEOTIDE SEQUENCE [LARGE SCALE GENOMIC DNA]</scope>
    <source>
        <strain evidence="6">SOD</strain>
    </source>
</reference>
<keyword evidence="2" id="KW-0805">Transcription regulation</keyword>